<evidence type="ECO:0000256" key="9">
    <source>
        <dbReference type="ARBA" id="ARBA00022833"/>
    </source>
</evidence>
<protein>
    <recommendedName>
        <fullName evidence="11">1,6-anhydro-N-acetylmuramyl-L-alanine amidase AmpD</fullName>
        <ecNumber evidence="5">3.5.1.28</ecNumber>
    </recommendedName>
    <alternativeName>
        <fullName evidence="12">N-acetylmuramoyl-L-alanine amidase</fullName>
    </alternativeName>
</protein>
<keyword evidence="9" id="KW-0862">Zinc</keyword>
<evidence type="ECO:0000256" key="7">
    <source>
        <dbReference type="ARBA" id="ARBA00022723"/>
    </source>
</evidence>
<dbReference type="Proteomes" id="UP001209257">
    <property type="component" value="Unassembled WGS sequence"/>
</dbReference>
<evidence type="ECO:0000256" key="11">
    <source>
        <dbReference type="ARBA" id="ARBA00039257"/>
    </source>
</evidence>
<evidence type="ECO:0000313" key="15">
    <source>
        <dbReference type="Proteomes" id="UP001209257"/>
    </source>
</evidence>
<dbReference type="InterPro" id="IPR036505">
    <property type="entry name" value="Amidase/PGRP_sf"/>
</dbReference>
<comment type="subcellular location">
    <subcellularLocation>
        <location evidence="3">Cytoplasm</location>
    </subcellularLocation>
</comment>
<keyword evidence="6" id="KW-0963">Cytoplasm</keyword>
<dbReference type="EC" id="3.5.1.28" evidence="5"/>
<comment type="catalytic activity">
    <reaction evidence="1">
        <text>Hydrolyzes the link between N-acetylmuramoyl residues and L-amino acid residues in certain cell-wall glycopeptides.</text>
        <dbReference type="EC" id="3.5.1.28"/>
    </reaction>
</comment>
<evidence type="ECO:0000256" key="4">
    <source>
        <dbReference type="ARBA" id="ARBA00007553"/>
    </source>
</evidence>
<accession>A0ABT2VTI1</accession>
<proteinExistence type="inferred from homology"/>
<feature type="domain" description="N-acetylmuramoyl-L-alanine amidase" evidence="13">
    <location>
        <begin position="16"/>
        <end position="167"/>
    </location>
</feature>
<dbReference type="RefSeq" id="WP_262995321.1">
    <property type="nucleotide sequence ID" value="NZ_JAOTJC010000012.1"/>
</dbReference>
<dbReference type="GO" id="GO:0008745">
    <property type="term" value="F:N-acetylmuramoyl-L-alanine amidase activity"/>
    <property type="evidence" value="ECO:0007669"/>
    <property type="project" value="UniProtKB-EC"/>
</dbReference>
<reference evidence="15" key="1">
    <citation type="submission" date="2023-07" db="EMBL/GenBank/DDBJ databases">
        <title>Study on multiphase classification of strain Alteromonas salexigens isolated from the Yellow Sea.</title>
        <authorList>
            <person name="Sun L."/>
        </authorList>
    </citation>
    <scope>NUCLEOTIDE SEQUENCE [LARGE SCALE GENOMIC DNA]</scope>
    <source>
        <strain evidence="15">ASW11-19</strain>
    </source>
</reference>
<dbReference type="PANTHER" id="PTHR30417">
    <property type="entry name" value="N-ACETYLMURAMOYL-L-ALANINE AMIDASE AMID"/>
    <property type="match status" value="1"/>
</dbReference>
<dbReference type="Pfam" id="PF01510">
    <property type="entry name" value="Amidase_2"/>
    <property type="match status" value="1"/>
</dbReference>
<dbReference type="EMBL" id="JAOTJC010000012">
    <property type="protein sequence ID" value="MCU7555551.1"/>
    <property type="molecule type" value="Genomic_DNA"/>
</dbReference>
<comment type="cofactor">
    <cofactor evidence="2">
        <name>Zn(2+)</name>
        <dbReference type="ChEBI" id="CHEBI:29105"/>
    </cofactor>
</comment>
<keyword evidence="10" id="KW-0961">Cell wall biogenesis/degradation</keyword>
<evidence type="ECO:0000256" key="1">
    <source>
        <dbReference type="ARBA" id="ARBA00001561"/>
    </source>
</evidence>
<name>A0ABT2VTI1_9ALTE</name>
<comment type="caution">
    <text evidence="14">The sequence shown here is derived from an EMBL/GenBank/DDBJ whole genome shotgun (WGS) entry which is preliminary data.</text>
</comment>
<sequence length="187" mass="20867">MNTSDDLYPQAVQIHSDFWDARPASAAISLLVIHNISLPPGQFNTTGIRDLFTGKLDPSADPFYEQIADLRVSAHCVIYRTGQVEQFVPFSGRAWHAGVSSFQGQARCNDYAIGIELEGTDSQPYTEAQYHALHALSEYILSQYPLITCGRIVGHNDIAPGRKTDPGPAFDWCRYRQTLFTTMDPTR</sequence>
<evidence type="ECO:0000313" key="14">
    <source>
        <dbReference type="EMBL" id="MCU7555551.1"/>
    </source>
</evidence>
<evidence type="ECO:0000256" key="12">
    <source>
        <dbReference type="ARBA" id="ARBA00042615"/>
    </source>
</evidence>
<dbReference type="NCBIfam" id="NF008758">
    <property type="entry name" value="PRK11789.1"/>
    <property type="match status" value="1"/>
</dbReference>
<dbReference type="SUPFAM" id="SSF55846">
    <property type="entry name" value="N-acetylmuramoyl-L-alanine amidase-like"/>
    <property type="match status" value="1"/>
</dbReference>
<dbReference type="InterPro" id="IPR051206">
    <property type="entry name" value="NAMLAA_amidase_2"/>
</dbReference>
<evidence type="ECO:0000259" key="13">
    <source>
        <dbReference type="SMART" id="SM00644"/>
    </source>
</evidence>
<evidence type="ECO:0000256" key="3">
    <source>
        <dbReference type="ARBA" id="ARBA00004496"/>
    </source>
</evidence>
<evidence type="ECO:0000256" key="5">
    <source>
        <dbReference type="ARBA" id="ARBA00011901"/>
    </source>
</evidence>
<evidence type="ECO:0000256" key="2">
    <source>
        <dbReference type="ARBA" id="ARBA00001947"/>
    </source>
</evidence>
<keyword evidence="15" id="KW-1185">Reference proteome</keyword>
<organism evidence="14 15">
    <name type="scientific">Alteromonas salexigens</name>
    <dbReference type="NCBI Taxonomy" id="2982530"/>
    <lineage>
        <taxon>Bacteria</taxon>
        <taxon>Pseudomonadati</taxon>
        <taxon>Pseudomonadota</taxon>
        <taxon>Gammaproteobacteria</taxon>
        <taxon>Alteromonadales</taxon>
        <taxon>Alteromonadaceae</taxon>
        <taxon>Alteromonas/Salinimonas group</taxon>
        <taxon>Alteromonas</taxon>
    </lineage>
</organism>
<evidence type="ECO:0000256" key="6">
    <source>
        <dbReference type="ARBA" id="ARBA00022490"/>
    </source>
</evidence>
<gene>
    <name evidence="14" type="primary">ampD</name>
    <name evidence="14" type="ORF">OCL06_13220</name>
</gene>
<dbReference type="PANTHER" id="PTHR30417:SF4">
    <property type="entry name" value="1,6-ANHYDRO-N-ACETYLMURAMYL-L-ALANINE AMIDASE AMPD"/>
    <property type="match status" value="1"/>
</dbReference>
<dbReference type="Gene3D" id="3.40.80.10">
    <property type="entry name" value="Peptidoglycan recognition protein-like"/>
    <property type="match status" value="1"/>
</dbReference>
<evidence type="ECO:0000256" key="10">
    <source>
        <dbReference type="ARBA" id="ARBA00023316"/>
    </source>
</evidence>
<dbReference type="CDD" id="cd06583">
    <property type="entry name" value="PGRP"/>
    <property type="match status" value="1"/>
</dbReference>
<dbReference type="SMART" id="SM00644">
    <property type="entry name" value="Ami_2"/>
    <property type="match status" value="1"/>
</dbReference>
<keyword evidence="8 14" id="KW-0378">Hydrolase</keyword>
<evidence type="ECO:0000256" key="8">
    <source>
        <dbReference type="ARBA" id="ARBA00022801"/>
    </source>
</evidence>
<dbReference type="InterPro" id="IPR002502">
    <property type="entry name" value="Amidase_domain"/>
</dbReference>
<keyword evidence="7" id="KW-0479">Metal-binding</keyword>
<comment type="similarity">
    <text evidence="4">Belongs to the N-acetylmuramoyl-L-alanine amidase 2 family.</text>
</comment>